<keyword evidence="3" id="KW-1185">Reference proteome</keyword>
<feature type="chain" id="PRO_5008898369" evidence="1">
    <location>
        <begin position="19"/>
        <end position="272"/>
    </location>
</feature>
<protein>
    <submittedName>
        <fullName evidence="2">Uncharacterized protein</fullName>
    </submittedName>
</protein>
<evidence type="ECO:0000256" key="1">
    <source>
        <dbReference type="SAM" id="SignalP"/>
    </source>
</evidence>
<accession>A0A1D1VFE0</accession>
<evidence type="ECO:0000313" key="2">
    <source>
        <dbReference type="EMBL" id="GAV00357.1"/>
    </source>
</evidence>
<dbReference type="AlphaFoldDB" id="A0A1D1VFE0"/>
<name>A0A1D1VFE0_RAMVA</name>
<proteinExistence type="predicted"/>
<organism evidence="2 3">
    <name type="scientific">Ramazzottius varieornatus</name>
    <name type="common">Water bear</name>
    <name type="synonym">Tardigrade</name>
    <dbReference type="NCBI Taxonomy" id="947166"/>
    <lineage>
        <taxon>Eukaryota</taxon>
        <taxon>Metazoa</taxon>
        <taxon>Ecdysozoa</taxon>
        <taxon>Tardigrada</taxon>
        <taxon>Eutardigrada</taxon>
        <taxon>Parachela</taxon>
        <taxon>Hypsibioidea</taxon>
        <taxon>Ramazzottiidae</taxon>
        <taxon>Ramazzottius</taxon>
    </lineage>
</organism>
<dbReference type="EMBL" id="BDGG01000006">
    <property type="protein sequence ID" value="GAV00357.1"/>
    <property type="molecule type" value="Genomic_DNA"/>
</dbReference>
<evidence type="ECO:0000313" key="3">
    <source>
        <dbReference type="Proteomes" id="UP000186922"/>
    </source>
</evidence>
<reference evidence="2 3" key="1">
    <citation type="journal article" date="2016" name="Nat. Commun.">
        <title>Extremotolerant tardigrade genome and improved radiotolerance of human cultured cells by tardigrade-unique protein.</title>
        <authorList>
            <person name="Hashimoto T."/>
            <person name="Horikawa D.D."/>
            <person name="Saito Y."/>
            <person name="Kuwahara H."/>
            <person name="Kozuka-Hata H."/>
            <person name="Shin-I T."/>
            <person name="Minakuchi Y."/>
            <person name="Ohishi K."/>
            <person name="Motoyama A."/>
            <person name="Aizu T."/>
            <person name="Enomoto A."/>
            <person name="Kondo K."/>
            <person name="Tanaka S."/>
            <person name="Hara Y."/>
            <person name="Koshikawa S."/>
            <person name="Sagara H."/>
            <person name="Miura T."/>
            <person name="Yokobori S."/>
            <person name="Miyagawa K."/>
            <person name="Suzuki Y."/>
            <person name="Kubo T."/>
            <person name="Oyama M."/>
            <person name="Kohara Y."/>
            <person name="Fujiyama A."/>
            <person name="Arakawa K."/>
            <person name="Katayama T."/>
            <person name="Toyoda A."/>
            <person name="Kunieda T."/>
        </authorList>
    </citation>
    <scope>NUCLEOTIDE SEQUENCE [LARGE SCALE GENOMIC DNA]</scope>
    <source>
        <strain evidence="2 3">YOKOZUNA-1</strain>
    </source>
</reference>
<dbReference type="Proteomes" id="UP000186922">
    <property type="component" value="Unassembled WGS sequence"/>
</dbReference>
<keyword evidence="1" id="KW-0732">Signal</keyword>
<comment type="caution">
    <text evidence="2">The sequence shown here is derived from an EMBL/GenBank/DDBJ whole genome shotgun (WGS) entry which is preliminary data.</text>
</comment>
<gene>
    <name evidence="2" type="primary">RvY_11220-1</name>
    <name evidence="2" type="synonym">RvY_11220.1</name>
    <name evidence="2" type="ORF">RvY_11220</name>
</gene>
<feature type="signal peptide" evidence="1">
    <location>
        <begin position="1"/>
        <end position="18"/>
    </location>
</feature>
<sequence>MHLLPALGLLLCLRNAASRSGQFARIHQSPGACERSYSTSTVTEAPPTFPTSNPGCFPNDIPNPVPGDPSARVGTYYEYRSQGASEQIYDAMYTNTLVTSNVVYLLGTRTLAVHLTESYSYSDPEQSAPEPCRNSFIDILSRFDGVNYYTMFSSSNSTARPFISVYYYLYEAPGPRGFEIIYSCDLPNYVTGICEDPSVYVDTRIHPNSLTAKEILSIDKTIDRILKPYCFSKVDLQKVIFRDDLPKCNKPPPQDFLNLVEGFNASLTGPSS</sequence>